<sequence>MSHFRIPFLSCLFALVLLTASSARADAPNETFYQSREEISDESLRNIIGIAFISSMTGPDQQPTGDVPLFVAKGEGFEPDGESALKELGPVSGWDYDLQSLRKFPVLEKRGDYLHVVIDVRTNERAWVHLGEEFGEDPRVEFRSFDSKEWAWMGVELFFLSPEGKTRLFGAPRPESRAHPLSPLQPARRNGEVVYEPRILSTHGNFLQLGELISLDDPLAPIGWVPISDENGLLLIWPVFAPMC</sequence>
<comment type="caution">
    <text evidence="2">The sequence shown here is derived from an EMBL/GenBank/DDBJ whole genome shotgun (WGS) entry which is preliminary data.</text>
</comment>
<evidence type="ECO:0008006" key="4">
    <source>
        <dbReference type="Google" id="ProtNLM"/>
    </source>
</evidence>
<accession>A0ABU5HBX9</accession>
<evidence type="ECO:0000313" key="2">
    <source>
        <dbReference type="EMBL" id="MDY7230846.1"/>
    </source>
</evidence>
<proteinExistence type="predicted"/>
<gene>
    <name evidence="2" type="ORF">SYV04_30910</name>
</gene>
<dbReference type="Proteomes" id="UP001291309">
    <property type="component" value="Unassembled WGS sequence"/>
</dbReference>
<dbReference type="EMBL" id="JAXIVS010000012">
    <property type="protein sequence ID" value="MDY7230846.1"/>
    <property type="molecule type" value="Genomic_DNA"/>
</dbReference>
<protein>
    <recommendedName>
        <fullName evidence="4">Lipoprotein</fullName>
    </recommendedName>
</protein>
<name>A0ABU5HBX9_9BACT</name>
<feature type="signal peptide" evidence="1">
    <location>
        <begin position="1"/>
        <end position="25"/>
    </location>
</feature>
<keyword evidence="1" id="KW-0732">Signal</keyword>
<organism evidence="2 3">
    <name type="scientific">Hyalangium rubrum</name>
    <dbReference type="NCBI Taxonomy" id="3103134"/>
    <lineage>
        <taxon>Bacteria</taxon>
        <taxon>Pseudomonadati</taxon>
        <taxon>Myxococcota</taxon>
        <taxon>Myxococcia</taxon>
        <taxon>Myxococcales</taxon>
        <taxon>Cystobacterineae</taxon>
        <taxon>Archangiaceae</taxon>
        <taxon>Hyalangium</taxon>
    </lineage>
</organism>
<evidence type="ECO:0000313" key="3">
    <source>
        <dbReference type="Proteomes" id="UP001291309"/>
    </source>
</evidence>
<keyword evidence="3" id="KW-1185">Reference proteome</keyword>
<feature type="chain" id="PRO_5045568408" description="Lipoprotein" evidence="1">
    <location>
        <begin position="26"/>
        <end position="244"/>
    </location>
</feature>
<evidence type="ECO:0000256" key="1">
    <source>
        <dbReference type="SAM" id="SignalP"/>
    </source>
</evidence>
<dbReference type="RefSeq" id="WP_321549559.1">
    <property type="nucleotide sequence ID" value="NZ_JAXIVS010000012.1"/>
</dbReference>
<reference evidence="2 3" key="1">
    <citation type="submission" date="2023-12" db="EMBL/GenBank/DDBJ databases">
        <title>the genome sequence of Hyalangium sp. s54d21.</title>
        <authorList>
            <person name="Zhang X."/>
        </authorList>
    </citation>
    <scope>NUCLEOTIDE SEQUENCE [LARGE SCALE GENOMIC DNA]</scope>
    <source>
        <strain evidence="3">s54d21</strain>
    </source>
</reference>